<dbReference type="Proteomes" id="UP000033140">
    <property type="component" value="Unassembled WGS sequence"/>
</dbReference>
<comment type="caution">
    <text evidence="2">The sequence shown here is derived from an EMBL/GenBank/DDBJ whole genome shotgun (WGS) entry which is preliminary data.</text>
</comment>
<evidence type="ECO:0000313" key="3">
    <source>
        <dbReference type="Proteomes" id="UP000033140"/>
    </source>
</evidence>
<organism evidence="2 3">
    <name type="scientific">Saitoella complicata (strain BCRC 22490 / CBS 7301 / JCM 7358 / NBRC 10748 / NRRL Y-17804)</name>
    <dbReference type="NCBI Taxonomy" id="698492"/>
    <lineage>
        <taxon>Eukaryota</taxon>
        <taxon>Fungi</taxon>
        <taxon>Dikarya</taxon>
        <taxon>Ascomycota</taxon>
        <taxon>Taphrinomycotina</taxon>
        <taxon>Taphrinomycotina incertae sedis</taxon>
        <taxon>Saitoella</taxon>
    </lineage>
</organism>
<dbReference type="EMBL" id="BACD03000050">
    <property type="protein sequence ID" value="GAO51689.1"/>
    <property type="molecule type" value="Genomic_DNA"/>
</dbReference>
<protein>
    <submittedName>
        <fullName evidence="2">Uncharacterized protein</fullName>
    </submittedName>
</protein>
<reference evidence="2 3" key="2">
    <citation type="journal article" date="2014" name="J. Gen. Appl. Microbiol.">
        <title>The early diverging ascomycetous budding yeast Saitoella complicata has three histone deacetylases belonging to the Clr6, Hos2, and Rpd3 lineages.</title>
        <authorList>
            <person name="Nishida H."/>
            <person name="Matsumoto T."/>
            <person name="Kondo S."/>
            <person name="Hamamoto M."/>
            <person name="Yoshikawa H."/>
        </authorList>
    </citation>
    <scope>NUCLEOTIDE SEQUENCE [LARGE SCALE GENOMIC DNA]</scope>
    <source>
        <strain evidence="2 3">NRRL Y-17804</strain>
    </source>
</reference>
<sequence>MTVYALASAIVTPNAGEIGCVSTGGGSDEEDEDGLREENPLFSGTKEQWMDFEECLKAAADADDKEGLRSAVLKWSMTMIRQDLPGYRFESPLLSYCAMVAVNRISMGWKVPGSFNSPLPVGSATGILCSSNTNTLDEILRRLCRRWKRQERSTTSGIVHNWRLMLFNLGKKEVSSKATTRSLEGSEVGYQGTTTSMEQIPRLYHRTQQGVRLIMDRDLVLGAAYPLRMSGTVLQEAEHRHKLNWWLSRKDEMLRGHHELLIKHVRTTLPLREALGHPVD</sequence>
<evidence type="ECO:0000313" key="2">
    <source>
        <dbReference type="EMBL" id="GAO51689.1"/>
    </source>
</evidence>
<evidence type="ECO:0000256" key="1">
    <source>
        <dbReference type="SAM" id="MobiDB-lite"/>
    </source>
</evidence>
<reference evidence="2 3" key="3">
    <citation type="journal article" date="2015" name="Genome Announc.">
        <title>Draft Genome Sequence of the Archiascomycetous Yeast Saitoella complicata.</title>
        <authorList>
            <person name="Yamauchi K."/>
            <person name="Kondo S."/>
            <person name="Hamamoto M."/>
            <person name="Takahashi Y."/>
            <person name="Ogura Y."/>
            <person name="Hayashi T."/>
            <person name="Nishida H."/>
        </authorList>
    </citation>
    <scope>NUCLEOTIDE SEQUENCE [LARGE SCALE GENOMIC DNA]</scope>
    <source>
        <strain evidence="2 3">NRRL Y-17804</strain>
    </source>
</reference>
<dbReference type="AlphaFoldDB" id="A0A0E9NPC8"/>
<keyword evidence="3" id="KW-1185">Reference proteome</keyword>
<gene>
    <name evidence="2" type="ORF">G7K_5782-t1</name>
</gene>
<reference evidence="2 3" key="1">
    <citation type="journal article" date="2011" name="J. Gen. Appl. Microbiol.">
        <title>Draft genome sequencing of the enigmatic yeast Saitoella complicata.</title>
        <authorList>
            <person name="Nishida H."/>
            <person name="Hamamoto M."/>
            <person name="Sugiyama J."/>
        </authorList>
    </citation>
    <scope>NUCLEOTIDE SEQUENCE [LARGE SCALE GENOMIC DNA]</scope>
    <source>
        <strain evidence="2 3">NRRL Y-17804</strain>
    </source>
</reference>
<accession>A0A0E9NPC8</accession>
<proteinExistence type="predicted"/>
<feature type="region of interest" description="Disordered" evidence="1">
    <location>
        <begin position="20"/>
        <end position="40"/>
    </location>
</feature>
<name>A0A0E9NPC8_SAICN</name>